<comment type="caution">
    <text evidence="2">The sequence shown here is derived from an EMBL/GenBank/DDBJ whole genome shotgun (WGS) entry which is preliminary data.</text>
</comment>
<evidence type="ECO:0000313" key="3">
    <source>
        <dbReference type="Proteomes" id="UP000243217"/>
    </source>
</evidence>
<name>A0A1V9YF39_9STRA</name>
<dbReference type="Proteomes" id="UP000243217">
    <property type="component" value="Unassembled WGS sequence"/>
</dbReference>
<dbReference type="OrthoDB" id="10631240at2759"/>
<keyword evidence="1" id="KW-0812">Transmembrane</keyword>
<proteinExistence type="predicted"/>
<feature type="non-terminal residue" evidence="2">
    <location>
        <position position="240"/>
    </location>
</feature>
<dbReference type="EMBL" id="JNBS01004045">
    <property type="protein sequence ID" value="OQR84321.1"/>
    <property type="molecule type" value="Genomic_DNA"/>
</dbReference>
<evidence type="ECO:0000313" key="2">
    <source>
        <dbReference type="EMBL" id="OQR84321.1"/>
    </source>
</evidence>
<reference evidence="2 3" key="1">
    <citation type="journal article" date="2014" name="Genome Biol. Evol.">
        <title>The secreted proteins of Achlya hypogyna and Thraustotheca clavata identify the ancestral oomycete secretome and reveal gene acquisitions by horizontal gene transfer.</title>
        <authorList>
            <person name="Misner I."/>
            <person name="Blouin N."/>
            <person name="Leonard G."/>
            <person name="Richards T.A."/>
            <person name="Lane C.E."/>
        </authorList>
    </citation>
    <scope>NUCLEOTIDE SEQUENCE [LARGE SCALE GENOMIC DNA]</scope>
    <source>
        <strain evidence="2 3">ATCC 34112</strain>
    </source>
</reference>
<sequence length="240" mass="28220">MNKIKLSIIYGKDEKTIANWVNRYKETGRFLERRAINVSQNDICRFVEEVDSISWIARNNVFFDKINFDYREFSVNVGMHCEVTNSLSVVNLQENLASLCYFLSILMVLLIISILMVLSTEQLFTRCQNIANSISVRTQFGFSMELEFTAMPKLSSFYVKSELCQYSFWQYYFGYVKKSFQRHCTECSPTRSLITFVIDILGKFEDIDLTNVFQHCGWLYSGRFDPCRGRNCRQIRLELL</sequence>
<keyword evidence="1" id="KW-1133">Transmembrane helix</keyword>
<accession>A0A1V9YF39</accession>
<dbReference type="AlphaFoldDB" id="A0A1V9YF39"/>
<protein>
    <submittedName>
        <fullName evidence="2">Uncharacterized protein</fullName>
    </submittedName>
</protein>
<gene>
    <name evidence="2" type="ORF">THRCLA_23089</name>
</gene>
<evidence type="ECO:0000256" key="1">
    <source>
        <dbReference type="SAM" id="Phobius"/>
    </source>
</evidence>
<organism evidence="2 3">
    <name type="scientific">Thraustotheca clavata</name>
    <dbReference type="NCBI Taxonomy" id="74557"/>
    <lineage>
        <taxon>Eukaryota</taxon>
        <taxon>Sar</taxon>
        <taxon>Stramenopiles</taxon>
        <taxon>Oomycota</taxon>
        <taxon>Saprolegniomycetes</taxon>
        <taxon>Saprolegniales</taxon>
        <taxon>Achlyaceae</taxon>
        <taxon>Thraustotheca</taxon>
    </lineage>
</organism>
<keyword evidence="1" id="KW-0472">Membrane</keyword>
<keyword evidence="3" id="KW-1185">Reference proteome</keyword>
<feature type="transmembrane region" description="Helical" evidence="1">
    <location>
        <begin position="96"/>
        <end position="118"/>
    </location>
</feature>